<dbReference type="Gene3D" id="3.90.950.20">
    <property type="entry name" value="CinA-like"/>
    <property type="match status" value="1"/>
</dbReference>
<name>A0A1S2MXW6_9MICC</name>
<dbReference type="InterPro" id="IPR036653">
    <property type="entry name" value="CinA-like_C"/>
</dbReference>
<gene>
    <name evidence="2" type="ORF">BK826_09250</name>
</gene>
<protein>
    <recommendedName>
        <fullName evidence="1">CinA C-terminal domain-containing protein</fullName>
    </recommendedName>
</protein>
<accession>A0A1S2MXW6</accession>
<comment type="caution">
    <text evidence="2">The sequence shown here is derived from an EMBL/GenBank/DDBJ whole genome shotgun (WGS) entry which is preliminary data.</text>
</comment>
<evidence type="ECO:0000313" key="2">
    <source>
        <dbReference type="EMBL" id="OIJ35101.1"/>
    </source>
</evidence>
<dbReference type="RefSeq" id="WP_075515364.1">
    <property type="nucleotide sequence ID" value="NZ_MODZ01000012.1"/>
</dbReference>
<dbReference type="OrthoDB" id="1253990at2"/>
<evidence type="ECO:0000259" key="1">
    <source>
        <dbReference type="Pfam" id="PF02464"/>
    </source>
</evidence>
<dbReference type="NCBIfam" id="TIGR00199">
    <property type="entry name" value="PncC_domain"/>
    <property type="match status" value="1"/>
</dbReference>
<dbReference type="EMBL" id="MODZ01000012">
    <property type="protein sequence ID" value="OIJ35101.1"/>
    <property type="molecule type" value="Genomic_DNA"/>
</dbReference>
<dbReference type="Proteomes" id="UP000179540">
    <property type="component" value="Unassembled WGS sequence"/>
</dbReference>
<dbReference type="AlphaFoldDB" id="A0A1S2MXW6"/>
<dbReference type="Pfam" id="PF02464">
    <property type="entry name" value="CinA"/>
    <property type="match status" value="1"/>
</dbReference>
<dbReference type="InterPro" id="IPR008136">
    <property type="entry name" value="CinA_C"/>
</dbReference>
<organism evidence="2 3">
    <name type="scientific">Rothia kristinae</name>
    <dbReference type="NCBI Taxonomy" id="37923"/>
    <lineage>
        <taxon>Bacteria</taxon>
        <taxon>Bacillati</taxon>
        <taxon>Actinomycetota</taxon>
        <taxon>Actinomycetes</taxon>
        <taxon>Micrococcales</taxon>
        <taxon>Micrococcaceae</taxon>
        <taxon>Rothia</taxon>
    </lineage>
</organism>
<sequence>MSPHAGQPGLDRPQEQAVRLLRERGQSVATAESLTAGLISASLAEVPGASAVLRGGVVSYAAEVKERLLGVDPGLIAARGTVDPDVAREMARGARRACAADWGVSATGAAGPEPHDGKPVGTVYLGIAGPEETAEVVELHLTGGRQRIRTESARRAMETLVEHLSRGR</sequence>
<proteinExistence type="predicted"/>
<dbReference type="SUPFAM" id="SSF142433">
    <property type="entry name" value="CinA-like"/>
    <property type="match status" value="1"/>
</dbReference>
<feature type="domain" description="CinA C-terminal" evidence="1">
    <location>
        <begin position="14"/>
        <end position="163"/>
    </location>
</feature>
<evidence type="ECO:0000313" key="3">
    <source>
        <dbReference type="Proteomes" id="UP000179540"/>
    </source>
</evidence>
<reference evidence="2 3" key="1">
    <citation type="submission" date="2016-10" db="EMBL/GenBank/DDBJ databases">
        <title>Draft genome sequence of strain LCT isolated from the Shenzhou X spacecraft of China.</title>
        <authorList>
            <person name="Huang B."/>
        </authorList>
    </citation>
    <scope>NUCLEOTIDE SEQUENCE [LARGE SCALE GENOMIC DNA]</scope>
    <source>
        <strain evidence="2 3">LCT-H5</strain>
    </source>
</reference>